<evidence type="ECO:0000256" key="8">
    <source>
        <dbReference type="SAM" id="MobiDB-lite"/>
    </source>
</evidence>
<dbReference type="OrthoDB" id="166611at2759"/>
<evidence type="ECO:0000256" key="1">
    <source>
        <dbReference type="ARBA" id="ARBA00004138"/>
    </source>
</evidence>
<evidence type="ECO:0000256" key="6">
    <source>
        <dbReference type="ARBA" id="ARBA00023273"/>
    </source>
</evidence>
<accession>A0A8K0CBZ1</accession>
<feature type="region of interest" description="Disordered" evidence="8">
    <location>
        <begin position="310"/>
        <end position="342"/>
    </location>
</feature>
<keyword evidence="10" id="KW-1185">Reference proteome</keyword>
<dbReference type="EMBL" id="VTPC01090167">
    <property type="protein sequence ID" value="KAF2884468.1"/>
    <property type="molecule type" value="Genomic_DNA"/>
</dbReference>
<evidence type="ECO:0000256" key="4">
    <source>
        <dbReference type="ARBA" id="ARBA00023054"/>
    </source>
</evidence>
<reference evidence="9" key="1">
    <citation type="submission" date="2019-08" db="EMBL/GenBank/DDBJ databases">
        <title>The genome of the North American firefly Photinus pyralis.</title>
        <authorList>
            <consortium name="Photinus pyralis genome working group"/>
            <person name="Fallon T.R."/>
            <person name="Sander Lower S.E."/>
            <person name="Weng J.-K."/>
        </authorList>
    </citation>
    <scope>NUCLEOTIDE SEQUENCE</scope>
    <source>
        <strain evidence="9">TRF0915ILg1</strain>
        <tissue evidence="9">Whole body</tissue>
    </source>
</reference>
<dbReference type="GO" id="GO:0008017">
    <property type="term" value="F:microtubule binding"/>
    <property type="evidence" value="ECO:0007669"/>
    <property type="project" value="TreeGrafter"/>
</dbReference>
<comment type="similarity">
    <text evidence="2">Belongs to the CFAP157 family.</text>
</comment>
<proteinExistence type="inferred from homology"/>
<name>A0A8K0CBZ1_IGNLU</name>
<dbReference type="PANTHER" id="PTHR31954">
    <property type="entry name" value="CILIA- AND FLAGELLA-ASSOCIATED PROTEIN 157"/>
    <property type="match status" value="1"/>
</dbReference>
<keyword evidence="5" id="KW-0969">Cilium</keyword>
<dbReference type="InterPro" id="IPR038844">
    <property type="entry name" value="CFAP157"/>
</dbReference>
<feature type="region of interest" description="Disordered" evidence="8">
    <location>
        <begin position="367"/>
        <end position="387"/>
    </location>
</feature>
<evidence type="ECO:0000313" key="10">
    <source>
        <dbReference type="Proteomes" id="UP000801492"/>
    </source>
</evidence>
<protein>
    <recommendedName>
        <fullName evidence="3">Cilia- and flagella-associated protein 157</fullName>
    </recommendedName>
</protein>
<evidence type="ECO:0000313" key="9">
    <source>
        <dbReference type="EMBL" id="KAF2884468.1"/>
    </source>
</evidence>
<sequence length="387" mass="43737">MEARLLQLSTEFQDVTEIRIASTTHRVIRENIAINNELDTMLTTHQRLYNENDKLRAGNKTLKLEASLHEEEKKKALTKAAVQYKIIERLTEEHDNMANKIKQYRNLENEANQIKQEAATMKDYCQKLQFNIRILEQNLHASRCERTNLKMELDYTKDEMDRLSGILYEAVMSIKAALSLKFAVKDKALKAAKREALLSSLLTLMTSAQEKARKPSLESVESVSATYARGDLGFVPKPVVLRSKVPIHRHIEVQMGPSFEELLAQYVPPVTKKDSGSITSEPGSQLELISEMETTVTKYVEIAKEETGTVFDESSEGTSSEEISYHVELPPQERETKSVTESEIIQAEGEGILEEELLISEEQLDIEEQVEESSSELHEEAHQGGGG</sequence>
<keyword evidence="4 7" id="KW-0175">Coiled coil</keyword>
<comment type="subcellular location">
    <subcellularLocation>
        <location evidence="1">Cell projection</location>
        <location evidence="1">Cilium</location>
    </subcellularLocation>
</comment>
<gene>
    <name evidence="9" type="ORF">ILUMI_21706</name>
</gene>
<evidence type="ECO:0000256" key="3">
    <source>
        <dbReference type="ARBA" id="ARBA00014087"/>
    </source>
</evidence>
<dbReference type="Proteomes" id="UP000801492">
    <property type="component" value="Unassembled WGS sequence"/>
</dbReference>
<evidence type="ECO:0000256" key="7">
    <source>
        <dbReference type="SAM" id="Coils"/>
    </source>
</evidence>
<dbReference type="PANTHER" id="PTHR31954:SF1">
    <property type="entry name" value="CILIA- AND FLAGELLA-ASSOCIATED PROTEIN 157"/>
    <property type="match status" value="1"/>
</dbReference>
<feature type="compositionally biased region" description="Basic and acidic residues" evidence="8">
    <location>
        <begin position="331"/>
        <end position="340"/>
    </location>
</feature>
<feature type="compositionally biased region" description="Basic and acidic residues" evidence="8">
    <location>
        <begin position="375"/>
        <end position="387"/>
    </location>
</feature>
<evidence type="ECO:0000256" key="5">
    <source>
        <dbReference type="ARBA" id="ARBA00023069"/>
    </source>
</evidence>
<keyword evidence="6" id="KW-0966">Cell projection</keyword>
<comment type="caution">
    <text evidence="9">The sequence shown here is derived from an EMBL/GenBank/DDBJ whole genome shotgun (WGS) entry which is preliminary data.</text>
</comment>
<dbReference type="GO" id="GO:0036064">
    <property type="term" value="C:ciliary basal body"/>
    <property type="evidence" value="ECO:0007669"/>
    <property type="project" value="TreeGrafter"/>
</dbReference>
<dbReference type="AlphaFoldDB" id="A0A8K0CBZ1"/>
<evidence type="ECO:0000256" key="2">
    <source>
        <dbReference type="ARBA" id="ARBA00010841"/>
    </source>
</evidence>
<feature type="coiled-coil region" evidence="7">
    <location>
        <begin position="59"/>
        <end position="152"/>
    </location>
</feature>
<organism evidence="9 10">
    <name type="scientific">Ignelater luminosus</name>
    <name type="common">Cucubano</name>
    <name type="synonym">Pyrophorus luminosus</name>
    <dbReference type="NCBI Taxonomy" id="2038154"/>
    <lineage>
        <taxon>Eukaryota</taxon>
        <taxon>Metazoa</taxon>
        <taxon>Ecdysozoa</taxon>
        <taxon>Arthropoda</taxon>
        <taxon>Hexapoda</taxon>
        <taxon>Insecta</taxon>
        <taxon>Pterygota</taxon>
        <taxon>Neoptera</taxon>
        <taxon>Endopterygota</taxon>
        <taxon>Coleoptera</taxon>
        <taxon>Polyphaga</taxon>
        <taxon>Elateriformia</taxon>
        <taxon>Elateroidea</taxon>
        <taxon>Elateridae</taxon>
        <taxon>Agrypninae</taxon>
        <taxon>Pyrophorini</taxon>
        <taxon>Ignelater</taxon>
    </lineage>
</organism>